<dbReference type="AlphaFoldDB" id="A0A6C0CUB5"/>
<accession>A0A6C0CUB5</accession>
<name>A0A6C0CUB5_9ZZZZ</name>
<sequence length="98" mass="11361">MDIRKLYNHDVWPSPRAVISCRNLGLIRKEPPKDSIGRIKKMTHMEGLELLAKKAKMPLENFLKLSRCEALEKLGCRKPCPHGGYTLYDPLYVSFKYL</sequence>
<reference evidence="1" key="1">
    <citation type="journal article" date="2020" name="Nature">
        <title>Giant virus diversity and host interactions through global metagenomics.</title>
        <authorList>
            <person name="Schulz F."/>
            <person name="Roux S."/>
            <person name="Paez-Espino D."/>
            <person name="Jungbluth S."/>
            <person name="Walsh D.A."/>
            <person name="Denef V.J."/>
            <person name="McMahon K.D."/>
            <person name="Konstantinidis K.T."/>
            <person name="Eloe-Fadrosh E.A."/>
            <person name="Kyrpides N.C."/>
            <person name="Woyke T."/>
        </authorList>
    </citation>
    <scope>NUCLEOTIDE SEQUENCE</scope>
    <source>
        <strain evidence="1">GVMAG-M-3300021963-12</strain>
    </source>
</reference>
<evidence type="ECO:0000313" key="1">
    <source>
        <dbReference type="EMBL" id="QHT07334.1"/>
    </source>
</evidence>
<dbReference type="EMBL" id="MN739481">
    <property type="protein sequence ID" value="QHT07334.1"/>
    <property type="molecule type" value="Genomic_DNA"/>
</dbReference>
<proteinExistence type="predicted"/>
<protein>
    <submittedName>
        <fullName evidence="1">Uncharacterized protein</fullName>
    </submittedName>
</protein>
<organism evidence="1">
    <name type="scientific">viral metagenome</name>
    <dbReference type="NCBI Taxonomy" id="1070528"/>
    <lineage>
        <taxon>unclassified sequences</taxon>
        <taxon>metagenomes</taxon>
        <taxon>organismal metagenomes</taxon>
    </lineage>
</organism>